<proteinExistence type="predicted"/>
<sequence>MEEQGILPLWKPPRGIKEIDIGDIVIRTEQSFIGTTYVKVQAQSVPNSCKPLVKVKHPLLIREIANLTKTSSEKVTKTTHKAEIPQLGIGECTVVQFEADNPDGAKAVENAIQRDIAENCSRRR</sequence>
<dbReference type="EMBL" id="JBAHYK010001433">
    <property type="protein sequence ID" value="KAL0568025.1"/>
    <property type="molecule type" value="Genomic_DNA"/>
</dbReference>
<dbReference type="Proteomes" id="UP001465976">
    <property type="component" value="Unassembled WGS sequence"/>
</dbReference>
<evidence type="ECO:0000313" key="2">
    <source>
        <dbReference type="Proteomes" id="UP001465976"/>
    </source>
</evidence>
<evidence type="ECO:0000313" key="1">
    <source>
        <dbReference type="EMBL" id="KAL0568025.1"/>
    </source>
</evidence>
<comment type="caution">
    <text evidence="1">The sequence shown here is derived from an EMBL/GenBank/DDBJ whole genome shotgun (WGS) entry which is preliminary data.</text>
</comment>
<organism evidence="1 2">
    <name type="scientific">Marasmius crinis-equi</name>
    <dbReference type="NCBI Taxonomy" id="585013"/>
    <lineage>
        <taxon>Eukaryota</taxon>
        <taxon>Fungi</taxon>
        <taxon>Dikarya</taxon>
        <taxon>Basidiomycota</taxon>
        <taxon>Agaricomycotina</taxon>
        <taxon>Agaricomycetes</taxon>
        <taxon>Agaricomycetidae</taxon>
        <taxon>Agaricales</taxon>
        <taxon>Marasmiineae</taxon>
        <taxon>Marasmiaceae</taxon>
        <taxon>Marasmius</taxon>
    </lineage>
</organism>
<protein>
    <submittedName>
        <fullName evidence="1">Uncharacterized protein</fullName>
    </submittedName>
</protein>
<gene>
    <name evidence="1" type="ORF">V5O48_013964</name>
</gene>
<accession>A0ABR3EYM7</accession>
<name>A0ABR3EYM7_9AGAR</name>
<reference evidence="1 2" key="1">
    <citation type="submission" date="2024-02" db="EMBL/GenBank/DDBJ databases">
        <title>A draft genome for the cacao thread blight pathogen Marasmius crinis-equi.</title>
        <authorList>
            <person name="Cohen S.P."/>
            <person name="Baruah I.K."/>
            <person name="Amoako-Attah I."/>
            <person name="Bukari Y."/>
            <person name="Meinhardt L.W."/>
            <person name="Bailey B.A."/>
        </authorList>
    </citation>
    <scope>NUCLEOTIDE SEQUENCE [LARGE SCALE GENOMIC DNA]</scope>
    <source>
        <strain evidence="1 2">GH-76</strain>
    </source>
</reference>
<keyword evidence="2" id="KW-1185">Reference proteome</keyword>